<dbReference type="RefSeq" id="WP_382312824.1">
    <property type="nucleotide sequence ID" value="NZ_JBHUFD010000003.1"/>
</dbReference>
<comment type="caution">
    <text evidence="1">The sequence shown here is derived from an EMBL/GenBank/DDBJ whole genome shotgun (WGS) entry which is preliminary data.</text>
</comment>
<dbReference type="Proteomes" id="UP001597197">
    <property type="component" value="Unassembled WGS sequence"/>
</dbReference>
<organism evidence="1 2">
    <name type="scientific">Hymenobacter bucti</name>
    <dbReference type="NCBI Taxonomy" id="1844114"/>
    <lineage>
        <taxon>Bacteria</taxon>
        <taxon>Pseudomonadati</taxon>
        <taxon>Bacteroidota</taxon>
        <taxon>Cytophagia</taxon>
        <taxon>Cytophagales</taxon>
        <taxon>Hymenobacteraceae</taxon>
        <taxon>Hymenobacter</taxon>
    </lineage>
</organism>
<reference evidence="2" key="1">
    <citation type="journal article" date="2019" name="Int. J. Syst. Evol. Microbiol.">
        <title>The Global Catalogue of Microorganisms (GCM) 10K type strain sequencing project: providing services to taxonomists for standard genome sequencing and annotation.</title>
        <authorList>
            <consortium name="The Broad Institute Genomics Platform"/>
            <consortium name="The Broad Institute Genome Sequencing Center for Infectious Disease"/>
            <person name="Wu L."/>
            <person name="Ma J."/>
        </authorList>
    </citation>
    <scope>NUCLEOTIDE SEQUENCE [LARGE SCALE GENOMIC DNA]</scope>
    <source>
        <strain evidence="2">CGMCC 1.15795</strain>
    </source>
</reference>
<protein>
    <submittedName>
        <fullName evidence="1">Uncharacterized protein</fullName>
    </submittedName>
</protein>
<gene>
    <name evidence="1" type="ORF">ACFSDX_08205</name>
</gene>
<evidence type="ECO:0000313" key="2">
    <source>
        <dbReference type="Proteomes" id="UP001597197"/>
    </source>
</evidence>
<name>A0ABW4QSH9_9BACT</name>
<evidence type="ECO:0000313" key="1">
    <source>
        <dbReference type="EMBL" id="MFD1872406.1"/>
    </source>
</evidence>
<dbReference type="EMBL" id="JBHUFD010000003">
    <property type="protein sequence ID" value="MFD1872406.1"/>
    <property type="molecule type" value="Genomic_DNA"/>
</dbReference>
<sequence length="418" mass="45538">MNGEEFRLIVQNYICPILAGAVITPQLLEAEGQTHALAALKNKGQAMHISPSKKAGYKIEITRHQPFSSDDTKLVEAIVAQIAGNFDKTLALYQERVISYAIELGLCKFLCAPEYIMLAGILDGFENWSARTYEGRKPTFTIVVDFENKQVVDKQHPSILEVLTEDFFAPLSNSVESGVLISTQGAILDYVSFLGGELENNSYAPSRFMAVANYADKDRVCFSLTNNGEVLIFKNKKLFFSKRNGGWSYYNHDSTMRIMAGSSTEVKRAMYETILDVSFARTGGCLAAVPLAHEKSLIKDGGRSAESTIKADDLLARPSSVKSRAISRLVQGRRFQDISRTMRKELVGIDGATILNYQGEILAVGAIIKISGGSTGGGRLAATETLAPHGTAIKISADGMVKAFNAVKDGKPEVAFKL</sequence>
<accession>A0ABW4QSH9</accession>
<keyword evidence="2" id="KW-1185">Reference proteome</keyword>
<proteinExistence type="predicted"/>